<organism evidence="2 3">
    <name type="scientific">Prochlorococcus marinus (strain MIT 9211)</name>
    <dbReference type="NCBI Taxonomy" id="93059"/>
    <lineage>
        <taxon>Bacteria</taxon>
        <taxon>Bacillati</taxon>
        <taxon>Cyanobacteriota</taxon>
        <taxon>Cyanophyceae</taxon>
        <taxon>Synechococcales</taxon>
        <taxon>Prochlorococcaceae</taxon>
        <taxon>Prochlorococcus</taxon>
    </lineage>
</organism>
<dbReference type="PANTHER" id="PTHR35302:SF1">
    <property type="entry name" value="PROTEIN COFACTOR ASSEMBLY OF COMPLEX C SUBUNIT B CCB1, CHLOROPLASTIC"/>
    <property type="match status" value="1"/>
</dbReference>
<dbReference type="Pfam" id="PF12046">
    <property type="entry name" value="CCB1"/>
    <property type="match status" value="1"/>
</dbReference>
<keyword evidence="3" id="KW-1185">Reference proteome</keyword>
<accession>A9BCS3</accession>
<keyword evidence="1" id="KW-1133">Transmembrane helix</keyword>
<feature type="transmembrane region" description="Helical" evidence="1">
    <location>
        <begin position="76"/>
        <end position="101"/>
    </location>
</feature>
<evidence type="ECO:0000313" key="2">
    <source>
        <dbReference type="EMBL" id="ABX09635.1"/>
    </source>
</evidence>
<dbReference type="KEGG" id="pmj:P9211_17041"/>
<name>A9BCS3_PROM4</name>
<evidence type="ECO:0008006" key="4">
    <source>
        <dbReference type="Google" id="ProtNLM"/>
    </source>
</evidence>
<proteinExistence type="predicted"/>
<dbReference type="OrthoDB" id="513241at2"/>
<gene>
    <name evidence="2" type="ordered locus">P9211_17041</name>
</gene>
<feature type="transmembrane region" description="Helical" evidence="1">
    <location>
        <begin position="6"/>
        <end position="23"/>
    </location>
</feature>
<keyword evidence="1" id="KW-0812">Transmembrane</keyword>
<protein>
    <recommendedName>
        <fullName evidence="4">Cofactor assembly of complex C subunit B</fullName>
    </recommendedName>
</protein>
<evidence type="ECO:0000256" key="1">
    <source>
        <dbReference type="SAM" id="Phobius"/>
    </source>
</evidence>
<dbReference type="Proteomes" id="UP000000788">
    <property type="component" value="Chromosome"/>
</dbReference>
<keyword evidence="1" id="KW-0472">Membrane</keyword>
<dbReference type="HOGENOM" id="CLU_067692_2_0_3"/>
<reference evidence="2 3" key="1">
    <citation type="journal article" date="2007" name="PLoS Genet.">
        <title>Patterns and implications of gene gain and loss in the evolution of Prochlorococcus.</title>
        <authorList>
            <person name="Kettler G.C."/>
            <person name="Martiny A.C."/>
            <person name="Huang K."/>
            <person name="Zucker J."/>
            <person name="Coleman M.L."/>
            <person name="Rodrigue S."/>
            <person name="Chen F."/>
            <person name="Lapidus A."/>
            <person name="Ferriera S."/>
            <person name="Johnson J."/>
            <person name="Steglich C."/>
            <person name="Church G.M."/>
            <person name="Richardson P."/>
            <person name="Chisholm S.W."/>
        </authorList>
    </citation>
    <scope>NUCLEOTIDE SEQUENCE [LARGE SCALE GENOMIC DNA]</scope>
    <source>
        <strain evidence="3">MIT 9211</strain>
    </source>
</reference>
<sequence length="184" mass="20064">MSASYISTFVLTLLLAIGLAFFLRAASKDRTTVVDVSSKLPPLEVLSGISNWLESRGWKREGGDIERKVLRFQGNVLFSPLLAVFLSILCALGGGCLGLVICQLFPVIAWWPLVLVGLGPLAGLFYRQRAFRIESVELQLISSTEDSSSVLRLRAHRDELIAMESELGKNLALESDGSLVSSPI</sequence>
<feature type="transmembrane region" description="Helical" evidence="1">
    <location>
        <begin position="107"/>
        <end position="126"/>
    </location>
</feature>
<dbReference type="AlphaFoldDB" id="A9BCS3"/>
<dbReference type="PANTHER" id="PTHR35302">
    <property type="match status" value="1"/>
</dbReference>
<dbReference type="InterPro" id="IPR021919">
    <property type="entry name" value="CCB1"/>
</dbReference>
<dbReference type="RefSeq" id="WP_012196255.1">
    <property type="nucleotide sequence ID" value="NC_009976.1"/>
</dbReference>
<evidence type="ECO:0000313" key="3">
    <source>
        <dbReference type="Proteomes" id="UP000000788"/>
    </source>
</evidence>
<dbReference type="STRING" id="93059.P9211_17041"/>
<dbReference type="EMBL" id="CP000878">
    <property type="protein sequence ID" value="ABX09635.1"/>
    <property type="molecule type" value="Genomic_DNA"/>
</dbReference>
<dbReference type="eggNOG" id="ENOG5031S34">
    <property type="taxonomic scope" value="Bacteria"/>
</dbReference>